<evidence type="ECO:0000259" key="1">
    <source>
        <dbReference type="Pfam" id="PF04230"/>
    </source>
</evidence>
<feature type="domain" description="Polysaccharide pyruvyl transferase" evidence="1">
    <location>
        <begin position="14"/>
        <end position="327"/>
    </location>
</feature>
<dbReference type="Pfam" id="PF04230">
    <property type="entry name" value="PS_pyruv_trans"/>
    <property type="match status" value="1"/>
</dbReference>
<dbReference type="EMBL" id="CP023198">
    <property type="protein sequence ID" value="AUE18044.1"/>
    <property type="molecule type" value="Genomic_DNA"/>
</dbReference>
<organism evidence="2 3">
    <name type="scientific">Bifidobacterium breve</name>
    <dbReference type="NCBI Taxonomy" id="1685"/>
    <lineage>
        <taxon>Bacteria</taxon>
        <taxon>Bacillati</taxon>
        <taxon>Actinomycetota</taxon>
        <taxon>Actinomycetes</taxon>
        <taxon>Bifidobacteriales</taxon>
        <taxon>Bifidobacteriaceae</taxon>
        <taxon>Bifidobacterium</taxon>
    </lineage>
</organism>
<name>A0AAN1IDD7_BIFBR</name>
<gene>
    <name evidence="2" type="ORF">DRBB29_0475</name>
</gene>
<dbReference type="GO" id="GO:0016740">
    <property type="term" value="F:transferase activity"/>
    <property type="evidence" value="ECO:0007669"/>
    <property type="project" value="UniProtKB-KW"/>
</dbReference>
<dbReference type="InterPro" id="IPR007345">
    <property type="entry name" value="Polysacch_pyruvyl_Trfase"/>
</dbReference>
<dbReference type="RefSeq" id="WP_157826574.1">
    <property type="nucleotide sequence ID" value="NZ_JBMFCR010000012.1"/>
</dbReference>
<reference evidence="2 3" key="1">
    <citation type="submission" date="2017-09" db="EMBL/GenBank/DDBJ databases">
        <title>Comparative genomics and methylome analysis of the gut commensal Bifidobacterium breve.</title>
        <authorList>
            <person name="Bottacini F."/>
            <person name="Morrissey R."/>
            <person name="Roberts R.J."/>
            <person name="James K."/>
            <person name="van Breen J."/>
            <person name="Egan M."/>
            <person name="Lambert J."/>
            <person name="van Limpt K."/>
            <person name="Stanton C."/>
            <person name="Knol J."/>
            <person name="O' Connell Motherway M."/>
            <person name="van Sinderen D."/>
        </authorList>
    </citation>
    <scope>NUCLEOTIDE SEQUENCE [LARGE SCALE GENOMIC DNA]</scope>
    <source>
        <strain evidence="2 3">DRBB29</strain>
    </source>
</reference>
<proteinExistence type="predicted"/>
<dbReference type="AlphaFoldDB" id="A0AAN1IDD7"/>
<protein>
    <submittedName>
        <fullName evidence="2">Polysaccharide pyruvyl transferase</fullName>
    </submittedName>
</protein>
<accession>A0AAN1IDD7</accession>
<dbReference type="Proteomes" id="UP000232496">
    <property type="component" value="Chromosome"/>
</dbReference>
<evidence type="ECO:0000313" key="2">
    <source>
        <dbReference type="EMBL" id="AUE18044.1"/>
    </source>
</evidence>
<evidence type="ECO:0000313" key="3">
    <source>
        <dbReference type="Proteomes" id="UP000232496"/>
    </source>
</evidence>
<keyword evidence="2" id="KW-0808">Transferase</keyword>
<sequence>MKKVGILGAFSRNNYGDVLMPIVVSKSLSNRSKNISFNYYSYKKSDLSEIGGVPSLSLSDLYRDYNNLSWVIVAGGQVFGQEHRRMYPLEFDMNHPFMAHAAQILFKVAGKISSSAVNNFCRKRIHVNSSFPWVVENPFDPKNVIYNTVGGNFESLPKRKEYHSAIQVLSESPVLSIRSHSDYDIWNSVLSNASLIPDSVGIISDLYDTDDLIKKSKKTDFILSNEDYFVFQISRENGEGKESDIASALQEACRDTGLRCLLVPMGYAAGHEDQIVLRHIDRLTDSNISILDEANIFEITLALSCAKAYIGSSLHGAIVSCSYNVPHSTIIVPNKKTEEYIRGWNTSVIPSTRIAEIPSTVTDLIKTNSVAHVQERNQFLKKLISSNFDYMTSLIIS</sequence>